<protein>
    <recommendedName>
        <fullName evidence="4">VCBS repeat-containing protein</fullName>
    </recommendedName>
</protein>
<keyword evidence="1" id="KW-0732">Signal</keyword>
<keyword evidence="3" id="KW-1185">Reference proteome</keyword>
<dbReference type="Proteomes" id="UP000680865">
    <property type="component" value="Unassembled WGS sequence"/>
</dbReference>
<dbReference type="PANTHER" id="PTHR44103">
    <property type="entry name" value="PROPROTEIN CONVERTASE P"/>
    <property type="match status" value="1"/>
</dbReference>
<dbReference type="PANTHER" id="PTHR44103:SF1">
    <property type="entry name" value="PROPROTEIN CONVERTASE P"/>
    <property type="match status" value="1"/>
</dbReference>
<sequence length="298" mass="32359">MANDDNGGTVMNSTSSKFLQVVAAVVVAAGGVAVAGSPAAAYTPGYSFAGVADWDADGHQDVIARDSSGRLWLYPGESRRGYSSQSRVQIGNGWNGFTLAGIADWDHDGHQDIVTRDSSGRLWLYLGESKRGYSGAGRVQIGNGWTDYTVAGVEDWDTDGNQDIVARDKAGRLWLYPGQSHRGYSSIPRAQIGNGWSSYTFADVADWDGDHHPDIVTRDKAGRLWLYPGESKRGYSSAARVQIGNGWNAYTFADIADWDADHHQDILTRDNTGRLWVYLGESKRGYSAAGRAQIGNGW</sequence>
<accession>A0A919SGR1</accession>
<dbReference type="EMBL" id="BOQP01000011">
    <property type="protein sequence ID" value="GIM71626.1"/>
    <property type="molecule type" value="Genomic_DNA"/>
</dbReference>
<dbReference type="InterPro" id="IPR028994">
    <property type="entry name" value="Integrin_alpha_N"/>
</dbReference>
<dbReference type="Pfam" id="PF13517">
    <property type="entry name" value="FG-GAP_3"/>
    <property type="match status" value="2"/>
</dbReference>
<dbReference type="InterPro" id="IPR013517">
    <property type="entry name" value="FG-GAP"/>
</dbReference>
<evidence type="ECO:0008006" key="4">
    <source>
        <dbReference type="Google" id="ProtNLM"/>
    </source>
</evidence>
<evidence type="ECO:0000256" key="1">
    <source>
        <dbReference type="ARBA" id="ARBA00022729"/>
    </source>
</evidence>
<name>A0A919SGR1_9ACTN</name>
<reference evidence="2" key="1">
    <citation type="submission" date="2021-03" db="EMBL/GenBank/DDBJ databases">
        <title>Whole genome shotgun sequence of Actinoplanes consettensis NBRC 14913.</title>
        <authorList>
            <person name="Komaki H."/>
            <person name="Tamura T."/>
        </authorList>
    </citation>
    <scope>NUCLEOTIDE SEQUENCE</scope>
    <source>
        <strain evidence="2">NBRC 14913</strain>
    </source>
</reference>
<gene>
    <name evidence="2" type="ORF">Aco04nite_26210</name>
</gene>
<comment type="caution">
    <text evidence="2">The sequence shown here is derived from an EMBL/GenBank/DDBJ whole genome shotgun (WGS) entry which is preliminary data.</text>
</comment>
<evidence type="ECO:0000313" key="2">
    <source>
        <dbReference type="EMBL" id="GIM71626.1"/>
    </source>
</evidence>
<proteinExistence type="predicted"/>
<dbReference type="SUPFAM" id="SSF69318">
    <property type="entry name" value="Integrin alpha N-terminal domain"/>
    <property type="match status" value="1"/>
</dbReference>
<dbReference type="Gene3D" id="2.130.10.130">
    <property type="entry name" value="Integrin alpha, N-terminal"/>
    <property type="match status" value="2"/>
</dbReference>
<organism evidence="2 3">
    <name type="scientific">Winogradskya consettensis</name>
    <dbReference type="NCBI Taxonomy" id="113560"/>
    <lineage>
        <taxon>Bacteria</taxon>
        <taxon>Bacillati</taxon>
        <taxon>Actinomycetota</taxon>
        <taxon>Actinomycetes</taxon>
        <taxon>Micromonosporales</taxon>
        <taxon>Micromonosporaceae</taxon>
        <taxon>Winogradskya</taxon>
    </lineage>
</organism>
<dbReference type="AlphaFoldDB" id="A0A919SGR1"/>
<evidence type="ECO:0000313" key="3">
    <source>
        <dbReference type="Proteomes" id="UP000680865"/>
    </source>
</evidence>